<sequence length="878" mass="98208">METNTNDNQAGNHERRPINSDSIIKEKAVAVTFHEIEFGKGLSGALKLLQERGSLASEGDECSEGSTVIAAKKLKEVRIERRDEFGRVMTPKEAFKDFCHKFHGKGPGKKKQEKRRRVFEREQLSKRHHFTNATSQTVERMKEAQARLKTPYLFYSKDENLRNPVIFNFGDSISDTGGSTAGFGLMYGFPEGRIFFHESTGRLCDGRLLIDFLCESLNTSYLTPYLESLAPNFTNGANFAVSASSLLPRTAGFSLHSQLRQFHRFQIRSKKLVAKGVKNLVREKDFKKALYIIDIGMNDLCAAFHHLSLGHVTYGYVMNDKFPALISEIKVAILNIFQHGGKNFWVYNSGPLGCLPQELAASKKGSEFDQYGCLVRFNQFIKAYNDKLSALCEELRSEMKSVTIVYVDVYTAKYELFANFTRYGFENPFMACCGYGGPPYNYDRTVKCGQSGYKVCEDGSKYISWDGAHFTEAANAIVAAKILTTKYSTPQESESALFAAKVLQGQREREMGTETSLQVLLIRVCVWVWALYGVFSVSECSEMRPLLINFGDSNSDTGGLLAGTGLPIGLPHGITFFRRGTGRFGDGRLVIDFLCERLNLRYLSPYLDSMDPNFTSGANFAVGGATTLPQFVPFALDVQIRQFIRFRNRSLELLSLGETNFIAEDGFTSALYTIDIGQNDLLVALYASNLTYAPVAAKIPSFLAEIRLAIQNIYQYGGRKFWIHNTGPLGCAAKELALHAHNESDLDRIGCLRVHNNVAKAFNKGLGTICKEMRSLFKDATIVYVDIYSIKYNLFAKPKKYGFEVPFMACCGYGGPPNNYNVKATCGQPGYSICNNVSSAIVWDGVHYTEAANRVVAERVFSGRYSAPRVKFDHFWQT</sequence>
<keyword evidence="4" id="KW-0325">Glycoprotein</keyword>
<comment type="similarity">
    <text evidence="1">Belongs to the 'GDSL' lipolytic enzyme family.</text>
</comment>
<dbReference type="InterPro" id="IPR001087">
    <property type="entry name" value="GDSL"/>
</dbReference>
<reference evidence="6" key="1">
    <citation type="submission" date="2022-12" db="EMBL/GenBank/DDBJ databases">
        <title>Draft genome assemblies for two species of Escallonia (Escalloniales).</title>
        <authorList>
            <person name="Chanderbali A."/>
            <person name="Dervinis C."/>
            <person name="Anghel I."/>
            <person name="Soltis D."/>
            <person name="Soltis P."/>
            <person name="Zapata F."/>
        </authorList>
    </citation>
    <scope>NUCLEOTIDE SEQUENCE</scope>
    <source>
        <strain evidence="6">UCBG64.0493</strain>
        <tissue evidence="6">Leaf</tissue>
    </source>
</reference>
<feature type="region of interest" description="Disordered" evidence="5">
    <location>
        <begin position="1"/>
        <end position="21"/>
    </location>
</feature>
<name>A0AA89BK34_9ASTE</name>
<comment type="caution">
    <text evidence="6">The sequence shown here is derived from an EMBL/GenBank/DDBJ whole genome shotgun (WGS) entry which is preliminary data.</text>
</comment>
<feature type="compositionally biased region" description="Polar residues" evidence="5">
    <location>
        <begin position="1"/>
        <end position="11"/>
    </location>
</feature>
<proteinExistence type="inferred from homology"/>
<protein>
    <recommendedName>
        <fullName evidence="8">GDSL esterase/lipase</fullName>
    </recommendedName>
</protein>
<dbReference type="EMBL" id="JAVXUP010000196">
    <property type="protein sequence ID" value="KAK3034651.1"/>
    <property type="molecule type" value="Genomic_DNA"/>
</dbReference>
<evidence type="ECO:0000313" key="7">
    <source>
        <dbReference type="Proteomes" id="UP001188597"/>
    </source>
</evidence>
<evidence type="ECO:0000256" key="5">
    <source>
        <dbReference type="SAM" id="MobiDB-lite"/>
    </source>
</evidence>
<keyword evidence="2" id="KW-0732">Signal</keyword>
<dbReference type="PANTHER" id="PTHR22835">
    <property type="entry name" value="ZINC FINGER FYVE DOMAIN CONTAINING PROTEIN"/>
    <property type="match status" value="1"/>
</dbReference>
<accession>A0AA89BK34</accession>
<dbReference type="InterPro" id="IPR036514">
    <property type="entry name" value="SGNH_hydro_sf"/>
</dbReference>
<evidence type="ECO:0000256" key="4">
    <source>
        <dbReference type="ARBA" id="ARBA00023180"/>
    </source>
</evidence>
<evidence type="ECO:0000256" key="3">
    <source>
        <dbReference type="ARBA" id="ARBA00022801"/>
    </source>
</evidence>
<dbReference type="Pfam" id="PF00657">
    <property type="entry name" value="Lipase_GDSL"/>
    <property type="match status" value="2"/>
</dbReference>
<dbReference type="GO" id="GO:0016788">
    <property type="term" value="F:hydrolase activity, acting on ester bonds"/>
    <property type="evidence" value="ECO:0007669"/>
    <property type="project" value="InterPro"/>
</dbReference>
<dbReference type="PANTHER" id="PTHR22835:SF507">
    <property type="entry name" value="GDSL-LIKE LIPASE_ACYLHYDROLASE SUPERFAMILY PROTEIN"/>
    <property type="match status" value="1"/>
</dbReference>
<dbReference type="AlphaFoldDB" id="A0AA89BK34"/>
<gene>
    <name evidence="6" type="ORF">RJ639_033606</name>
</gene>
<dbReference type="CDD" id="cd01837">
    <property type="entry name" value="SGNH_plant_lipase_like"/>
    <property type="match status" value="2"/>
</dbReference>
<dbReference type="Pfam" id="PF03343">
    <property type="entry name" value="SART-1"/>
    <property type="match status" value="1"/>
</dbReference>
<evidence type="ECO:0000256" key="1">
    <source>
        <dbReference type="ARBA" id="ARBA00008668"/>
    </source>
</evidence>
<keyword evidence="7" id="KW-1185">Reference proteome</keyword>
<dbReference type="Gene3D" id="3.40.50.1110">
    <property type="entry name" value="SGNH hydrolase"/>
    <property type="match status" value="2"/>
</dbReference>
<dbReference type="InterPro" id="IPR005011">
    <property type="entry name" value="SNU66/SART1"/>
</dbReference>
<dbReference type="SUPFAM" id="SSF52266">
    <property type="entry name" value="SGNH hydrolase"/>
    <property type="match status" value="2"/>
</dbReference>
<evidence type="ECO:0000313" key="6">
    <source>
        <dbReference type="EMBL" id="KAK3034651.1"/>
    </source>
</evidence>
<organism evidence="6 7">
    <name type="scientific">Escallonia herrerae</name>
    <dbReference type="NCBI Taxonomy" id="1293975"/>
    <lineage>
        <taxon>Eukaryota</taxon>
        <taxon>Viridiplantae</taxon>
        <taxon>Streptophyta</taxon>
        <taxon>Embryophyta</taxon>
        <taxon>Tracheophyta</taxon>
        <taxon>Spermatophyta</taxon>
        <taxon>Magnoliopsida</taxon>
        <taxon>eudicotyledons</taxon>
        <taxon>Gunneridae</taxon>
        <taxon>Pentapetalae</taxon>
        <taxon>asterids</taxon>
        <taxon>campanulids</taxon>
        <taxon>Escalloniales</taxon>
        <taxon>Escalloniaceae</taxon>
        <taxon>Escallonia</taxon>
    </lineage>
</organism>
<keyword evidence="3" id="KW-0378">Hydrolase</keyword>
<dbReference type="GO" id="GO:0000398">
    <property type="term" value="P:mRNA splicing, via spliceosome"/>
    <property type="evidence" value="ECO:0007669"/>
    <property type="project" value="InterPro"/>
</dbReference>
<evidence type="ECO:0008006" key="8">
    <source>
        <dbReference type="Google" id="ProtNLM"/>
    </source>
</evidence>
<evidence type="ECO:0000256" key="2">
    <source>
        <dbReference type="ARBA" id="ARBA00022729"/>
    </source>
</evidence>
<dbReference type="InterPro" id="IPR035669">
    <property type="entry name" value="SGNH_plant_lipase-like"/>
</dbReference>
<feature type="compositionally biased region" description="Basic and acidic residues" evidence="5">
    <location>
        <begin position="12"/>
        <end position="21"/>
    </location>
</feature>
<dbReference type="Proteomes" id="UP001188597">
    <property type="component" value="Unassembled WGS sequence"/>
</dbReference>